<sequence>MEFKTLKIIFKHLFSFLVLTSVSLTASANVILVDGHVRAMPASVPNTAAYLTLENHGDDAVNLIAVKTPAAKEAQLHTIVDENGMVKMRQVERFPITSHGALALKPSGDHIMILGLNKPLSENDKVVLTLIFDNDQQLQVELPVLKNADSSHQDHSEHHHHH</sequence>
<organism evidence="2 3">
    <name type="scientific">Shewanella holmiensis</name>
    <dbReference type="NCBI Taxonomy" id="2952222"/>
    <lineage>
        <taxon>Bacteria</taxon>
        <taxon>Pseudomonadati</taxon>
        <taxon>Pseudomonadota</taxon>
        <taxon>Gammaproteobacteria</taxon>
        <taxon>Alteromonadales</taxon>
        <taxon>Shewanellaceae</taxon>
        <taxon>Shewanella</taxon>
    </lineage>
</organism>
<evidence type="ECO:0000256" key="1">
    <source>
        <dbReference type="SAM" id="SignalP"/>
    </source>
</evidence>
<evidence type="ECO:0000313" key="2">
    <source>
        <dbReference type="EMBL" id="MCT7942368.1"/>
    </source>
</evidence>
<dbReference type="AlphaFoldDB" id="A0A9X2WNB5"/>
<gene>
    <name evidence="2" type="ORF">NE535_11250</name>
</gene>
<dbReference type="Proteomes" id="UP001155546">
    <property type="component" value="Unassembled WGS sequence"/>
</dbReference>
<dbReference type="InterPro" id="IPR007410">
    <property type="entry name" value="LpqE-like"/>
</dbReference>
<dbReference type="InterPro" id="IPR058248">
    <property type="entry name" value="Lxx211020-like"/>
</dbReference>
<feature type="chain" id="PRO_5040851215" evidence="1">
    <location>
        <begin position="29"/>
        <end position="162"/>
    </location>
</feature>
<dbReference type="InterPro" id="IPR036182">
    <property type="entry name" value="PCuAC_sf"/>
</dbReference>
<dbReference type="EMBL" id="JAMTCD010000013">
    <property type="protein sequence ID" value="MCT7942368.1"/>
    <property type="molecule type" value="Genomic_DNA"/>
</dbReference>
<protein>
    <submittedName>
        <fullName evidence="2">Copper chaperone PCu(A)C</fullName>
    </submittedName>
</protein>
<dbReference type="RefSeq" id="WP_261298734.1">
    <property type="nucleotide sequence ID" value="NZ_JAMTCD010000013.1"/>
</dbReference>
<keyword evidence="3" id="KW-1185">Reference proteome</keyword>
<dbReference type="SUPFAM" id="SSF110087">
    <property type="entry name" value="DR1885-like metal-binding protein"/>
    <property type="match status" value="1"/>
</dbReference>
<evidence type="ECO:0000313" key="3">
    <source>
        <dbReference type="Proteomes" id="UP001155546"/>
    </source>
</evidence>
<dbReference type="PANTHER" id="PTHR36302">
    <property type="entry name" value="BLR7088 PROTEIN"/>
    <property type="match status" value="1"/>
</dbReference>
<dbReference type="Gene3D" id="2.60.40.1890">
    <property type="entry name" value="PCu(A)C copper chaperone"/>
    <property type="match status" value="1"/>
</dbReference>
<feature type="signal peptide" evidence="1">
    <location>
        <begin position="1"/>
        <end position="28"/>
    </location>
</feature>
<comment type="caution">
    <text evidence="2">The sequence shown here is derived from an EMBL/GenBank/DDBJ whole genome shotgun (WGS) entry which is preliminary data.</text>
</comment>
<name>A0A9X2WNB5_9GAMM</name>
<dbReference type="Pfam" id="PF04314">
    <property type="entry name" value="PCuAC"/>
    <property type="match status" value="1"/>
</dbReference>
<keyword evidence="1" id="KW-0732">Signal</keyword>
<reference evidence="2" key="1">
    <citation type="journal article" date="2023" name="Int. J. Syst. Evol. Microbiol.">
        <title>&lt;i&gt;Shewanella septentrionalis&lt;/i&gt; sp. nov. and &lt;i&gt;Shewanella holmiensis&lt;/i&gt; sp. nov., isolated from Baltic Sea water and sediments.</title>
        <authorList>
            <person name="Martin-Rodriguez A.J."/>
            <person name="Thorell K."/>
            <person name="Joffre E."/>
            <person name="Jensie-Markopoulos S."/>
            <person name="Moore E.R.B."/>
            <person name="Sjoling A."/>
        </authorList>
    </citation>
    <scope>NUCLEOTIDE SEQUENCE</scope>
    <source>
        <strain evidence="2">SP1S2-7</strain>
    </source>
</reference>
<accession>A0A9X2WNB5</accession>
<proteinExistence type="predicted"/>
<dbReference type="PANTHER" id="PTHR36302:SF1">
    <property type="entry name" value="COPPER CHAPERONE PCU(A)C"/>
    <property type="match status" value="1"/>
</dbReference>